<reference evidence="1" key="1">
    <citation type="journal article" date="2021" name="Proc. Natl. Acad. Sci. U.S.A.">
        <title>A Catalog of Tens of Thousands of Viruses from Human Metagenomes Reveals Hidden Associations with Chronic Diseases.</title>
        <authorList>
            <person name="Tisza M.J."/>
            <person name="Buck C.B."/>
        </authorList>
    </citation>
    <scope>NUCLEOTIDE SEQUENCE</scope>
    <source>
        <strain evidence="1">CtL4h4</strain>
    </source>
</reference>
<protein>
    <submittedName>
        <fullName evidence="1">Uncharacterized protein</fullName>
    </submittedName>
</protein>
<accession>A0A8S5TFW7</accession>
<dbReference type="EMBL" id="BK032819">
    <property type="protein sequence ID" value="DAF62040.1"/>
    <property type="molecule type" value="Genomic_DNA"/>
</dbReference>
<sequence>MSILRKEDKIQPMIIDDMFEVNVSCMFDTFDGLRDKIKQTYSRNILSLIRDIDTCKCYDFGKVGTLQVKFSTSGIFRAVYRGDILDRLEWKIKVSASNGELAINRDDQYMIHIHIKTDEAREFISDLIDEIDNRILNR</sequence>
<organism evidence="1">
    <name type="scientific">Phage sp. ctL4h4</name>
    <dbReference type="NCBI Taxonomy" id="2828005"/>
    <lineage>
        <taxon>Viruses</taxon>
    </lineage>
</organism>
<evidence type="ECO:0000313" key="1">
    <source>
        <dbReference type="EMBL" id="DAF62040.1"/>
    </source>
</evidence>
<proteinExistence type="predicted"/>
<name>A0A8S5TFW7_9VIRU</name>